<gene>
    <name evidence="2" type="ORF">SAMN02949497_2589</name>
</gene>
<organism evidence="2 3">
    <name type="scientific">Methylomagnum ishizawai</name>
    <dbReference type="NCBI Taxonomy" id="1760988"/>
    <lineage>
        <taxon>Bacteria</taxon>
        <taxon>Pseudomonadati</taxon>
        <taxon>Pseudomonadota</taxon>
        <taxon>Gammaproteobacteria</taxon>
        <taxon>Methylococcales</taxon>
        <taxon>Methylococcaceae</taxon>
        <taxon>Methylomagnum</taxon>
    </lineage>
</organism>
<dbReference type="STRING" id="1760988.SAMN02949497_2589"/>
<name>A0A1Y6CY62_9GAMM</name>
<accession>A0A1Y6CY62</accession>
<dbReference type="EMBL" id="FXAM01000001">
    <property type="protein sequence ID" value="SMF95236.1"/>
    <property type="molecule type" value="Genomic_DNA"/>
</dbReference>
<sequence length="210" mass="23299">MQVGERSIAKSAGEEASTQKVRRHKVWSAEFSWVERAATYADHLDRIARQERERAIRAMERRHAHSAQAMHAVVNAKLQAWTSTPEALREAAEALTPYQLARLLDTATRVERAALGHVPDPPPKKPDRSAMLAELAEVKAKAREGGDWNLYFRAMQEERLLTGEGTPIAVKVEGGGDWKADLQAVGMDPDAVFEEAVRLAMAKLEAPTQL</sequence>
<protein>
    <submittedName>
        <fullName evidence="2">Uncharacterized protein</fullName>
    </submittedName>
</protein>
<dbReference type="AlphaFoldDB" id="A0A1Y6CY62"/>
<evidence type="ECO:0000313" key="2">
    <source>
        <dbReference type="EMBL" id="SMF95236.1"/>
    </source>
</evidence>
<dbReference type="Proteomes" id="UP000192923">
    <property type="component" value="Unassembled WGS sequence"/>
</dbReference>
<keyword evidence="3" id="KW-1185">Reference proteome</keyword>
<proteinExistence type="predicted"/>
<reference evidence="2 3" key="1">
    <citation type="submission" date="2016-12" db="EMBL/GenBank/DDBJ databases">
        <authorList>
            <person name="Song W.-J."/>
            <person name="Kurnit D.M."/>
        </authorList>
    </citation>
    <scope>NUCLEOTIDE SEQUENCE [LARGE SCALE GENOMIC DNA]</scope>
    <source>
        <strain evidence="2 3">175</strain>
    </source>
</reference>
<dbReference type="RefSeq" id="WP_085213296.1">
    <property type="nucleotide sequence ID" value="NZ_FXAM01000001.1"/>
</dbReference>
<evidence type="ECO:0000313" key="3">
    <source>
        <dbReference type="Proteomes" id="UP000192923"/>
    </source>
</evidence>
<feature type="region of interest" description="Disordered" evidence="1">
    <location>
        <begin position="1"/>
        <end position="22"/>
    </location>
</feature>
<evidence type="ECO:0000256" key="1">
    <source>
        <dbReference type="SAM" id="MobiDB-lite"/>
    </source>
</evidence>